<dbReference type="CDD" id="cd03468">
    <property type="entry name" value="PolY_like"/>
    <property type="match status" value="1"/>
</dbReference>
<evidence type="ECO:0000313" key="4">
    <source>
        <dbReference type="EMBL" id="MCY0389559.1"/>
    </source>
</evidence>
<feature type="region of interest" description="Disordered" evidence="2">
    <location>
        <begin position="403"/>
        <end position="438"/>
    </location>
</feature>
<dbReference type="PANTHER" id="PTHR35369:SF2">
    <property type="entry name" value="BLR3025 PROTEIN"/>
    <property type="match status" value="1"/>
</dbReference>
<dbReference type="InterPro" id="IPR050356">
    <property type="entry name" value="SulA_CellDiv_inhibitor"/>
</dbReference>
<evidence type="ECO:0000256" key="2">
    <source>
        <dbReference type="SAM" id="MobiDB-lite"/>
    </source>
</evidence>
<dbReference type="Proteomes" id="UP001082899">
    <property type="component" value="Unassembled WGS sequence"/>
</dbReference>
<evidence type="ECO:0000313" key="5">
    <source>
        <dbReference type="Proteomes" id="UP001082899"/>
    </source>
</evidence>
<evidence type="ECO:0000259" key="3">
    <source>
        <dbReference type="Pfam" id="PF00817"/>
    </source>
</evidence>
<gene>
    <name evidence="4" type="ORF">OVY01_20650</name>
</gene>
<evidence type="ECO:0000256" key="1">
    <source>
        <dbReference type="ARBA" id="ARBA00022763"/>
    </source>
</evidence>
<feature type="compositionally biased region" description="Low complexity" evidence="2">
    <location>
        <begin position="414"/>
        <end position="432"/>
    </location>
</feature>
<reference evidence="4" key="1">
    <citation type="submission" date="2022-11" db="EMBL/GenBank/DDBJ databases">
        <title>Robbsia betulipollinis sp. nov., isolated from pollen of birch (Betula pendula).</title>
        <authorList>
            <person name="Shi H."/>
            <person name="Ambika Manirajan B."/>
            <person name="Ratering S."/>
            <person name="Geissler-Plaum R."/>
            <person name="Schnell S."/>
        </authorList>
    </citation>
    <scope>NUCLEOTIDE SEQUENCE</scope>
    <source>
        <strain evidence="4">Bb-Pol-6</strain>
    </source>
</reference>
<dbReference type="SUPFAM" id="SSF56672">
    <property type="entry name" value="DNA/RNA polymerases"/>
    <property type="match status" value="1"/>
</dbReference>
<feature type="domain" description="UmuC" evidence="3">
    <location>
        <begin position="29"/>
        <end position="147"/>
    </location>
</feature>
<dbReference type="EMBL" id="JAPMXC010000010">
    <property type="protein sequence ID" value="MCY0389559.1"/>
    <property type="molecule type" value="Genomic_DNA"/>
</dbReference>
<dbReference type="InterPro" id="IPR043502">
    <property type="entry name" value="DNA/RNA_pol_sf"/>
</dbReference>
<comment type="caution">
    <text evidence="4">The sequence shown here is derived from an EMBL/GenBank/DDBJ whole genome shotgun (WGS) entry which is preliminary data.</text>
</comment>
<dbReference type="RefSeq" id="WP_267849454.1">
    <property type="nucleotide sequence ID" value="NZ_JAPMXC010000010.1"/>
</dbReference>
<keyword evidence="5" id="KW-1185">Reference proteome</keyword>
<dbReference type="Pfam" id="PF00817">
    <property type="entry name" value="IMS"/>
    <property type="match status" value="1"/>
</dbReference>
<accession>A0ABT3ZSN7</accession>
<organism evidence="4 5">
    <name type="scientific">Robbsia betulipollinis</name>
    <dbReference type="NCBI Taxonomy" id="2981849"/>
    <lineage>
        <taxon>Bacteria</taxon>
        <taxon>Pseudomonadati</taxon>
        <taxon>Pseudomonadota</taxon>
        <taxon>Betaproteobacteria</taxon>
        <taxon>Burkholderiales</taxon>
        <taxon>Burkholderiaceae</taxon>
        <taxon>Robbsia</taxon>
    </lineage>
</organism>
<protein>
    <submittedName>
        <fullName evidence="4">DNA polymerase Y family protein</fullName>
    </submittedName>
</protein>
<keyword evidence="1" id="KW-0227">DNA damage</keyword>
<name>A0ABT3ZSN7_9BURK</name>
<proteinExistence type="predicted"/>
<sequence>MHLWIGVHLPHLSLEVFRPTWSIEPHAGLVVLEHERVLAMSLAARAAGVRPGMRRGSVLALLPAAAVRDRATALENRALRGLATALMQYSPQVALTPDATILMDVSASLRLFGGIRALRGRVRTTIRACGLTARLSLAPTGTGAGMLARAGAGHALRLHARDRVPAHAPRHDGADGCRRSLETLLNGLPLRLLPAAQPFAEWFAGLGCATLGDLRRLPRAGLKRRCGDTVLDRLDQALGAAAEMFEWLSLPESFDIRHELPDRIERSEAVLAYVGAQVAQLTGWLVTRQMAVTGILLQLEHERGRDAMPPTDIPVALAEPTWQDSHLLRLLAQRLTRIELAAAVIAVRLTAAHVAPARPLSASLFPEPGGSASDHRRLVELLSARLGTDNILQCAPQPDHRPEMANRWSPVTLPPSSGAGPGASGPARAAPPHASPPRPAWLLERPLALLTRRHRPFYGSPLRIVSPGERIEAGWWDDTQASVTRDYFVAEAQDHSCYWIFRERLGTPADGPAGAPDGAPPRWYLHGFFG</sequence>
<dbReference type="InterPro" id="IPR001126">
    <property type="entry name" value="UmuC"/>
</dbReference>
<dbReference type="PANTHER" id="PTHR35369">
    <property type="entry name" value="BLR3025 PROTEIN-RELATED"/>
    <property type="match status" value="1"/>
</dbReference>